<dbReference type="EMBL" id="DRTT01000048">
    <property type="protein sequence ID" value="HHF98163.1"/>
    <property type="molecule type" value="Genomic_DNA"/>
</dbReference>
<dbReference type="Proteomes" id="UP000886070">
    <property type="component" value="Unassembled WGS sequence"/>
</dbReference>
<feature type="domain" description="Homocysteine biosynthesis enzyme sulfur-incorporation" evidence="1">
    <location>
        <begin position="17"/>
        <end position="376"/>
    </location>
</feature>
<gene>
    <name evidence="2" type="ORF">ENL39_01580</name>
</gene>
<dbReference type="Pfam" id="PF01837">
    <property type="entry name" value="HcyBio"/>
    <property type="match status" value="1"/>
</dbReference>
<proteinExistence type="predicted"/>
<organism evidence="2">
    <name type="scientific">Aerophobetes bacterium</name>
    <dbReference type="NCBI Taxonomy" id="2030807"/>
    <lineage>
        <taxon>Bacteria</taxon>
        <taxon>Candidatus Aerophobota</taxon>
    </lineage>
</organism>
<dbReference type="AlphaFoldDB" id="A0A7V5HYA1"/>
<sequence>MPKTIAEINEKIRKGKAVVVTAEEIIDIAEEEGIKKAAEKVDVVTTATFGPMCSSGAYINIGHTKPRIRLGGGKVYLNGIPAYAGFAAIDIFIGATALPEDDPRNKIYPGEFRYGGGHLIEDLVAGKDIKFEAIAYGTDCYPRKHLETWINIKDLNQATLFNIRNAYQNYNVAVNLSDRVIYTYMGVLRPHLGNANYSTCGQLSPLMNDPYYEVTGIGTRIFLGGGTGYIVWYGTQHNPNVPRTERGIPKEGAGTIAVIGDLKKMSPEYLQGTSMTGYGATLSVGIGIPIPILNERILYYTTVKDEEIYAPVVDYSSDYPNLSPTTLGEVSYAELKSGKIVVKGKEVPTGCLSSYKKARQIANTLKEWIKKGEFLLTEPVAPLPSVNSGICFKPLKERPINENNKNKYTGKV</sequence>
<evidence type="ECO:0000259" key="1">
    <source>
        <dbReference type="Pfam" id="PF01837"/>
    </source>
</evidence>
<accession>A0A7V5HYA1</accession>
<name>A0A7V5HYA1_UNCAE</name>
<dbReference type="InterPro" id="IPR002708">
    <property type="entry name" value="HcyBio"/>
</dbReference>
<reference evidence="2" key="1">
    <citation type="journal article" date="2020" name="mSystems">
        <title>Genome- and Community-Level Interaction Insights into Carbon Utilization and Element Cycling Functions of Hydrothermarchaeota in Hydrothermal Sediment.</title>
        <authorList>
            <person name="Zhou Z."/>
            <person name="Liu Y."/>
            <person name="Xu W."/>
            <person name="Pan J."/>
            <person name="Luo Z.H."/>
            <person name="Li M."/>
        </authorList>
    </citation>
    <scope>NUCLEOTIDE SEQUENCE [LARGE SCALE GENOMIC DNA]</scope>
    <source>
        <strain evidence="2">HyVt-92</strain>
    </source>
</reference>
<comment type="caution">
    <text evidence="2">The sequence shown here is derived from an EMBL/GenBank/DDBJ whole genome shotgun (WGS) entry which is preliminary data.</text>
</comment>
<protein>
    <recommendedName>
        <fullName evidence="1">Homocysteine biosynthesis enzyme sulfur-incorporation domain-containing protein</fullName>
    </recommendedName>
</protein>
<evidence type="ECO:0000313" key="2">
    <source>
        <dbReference type="EMBL" id="HHF98163.1"/>
    </source>
</evidence>